<dbReference type="EMBL" id="JBBEUB010000002">
    <property type="protein sequence ID" value="MEJ2902323.1"/>
    <property type="molecule type" value="Genomic_DNA"/>
</dbReference>
<dbReference type="Proteomes" id="UP001378956">
    <property type="component" value="Unassembled WGS sequence"/>
</dbReference>
<proteinExistence type="predicted"/>
<reference evidence="2 3" key="1">
    <citation type="submission" date="2024-03" db="EMBL/GenBank/DDBJ databases">
        <title>Sequence of Lycoming College Course Isolates.</title>
        <authorList>
            <person name="Plotts O."/>
            <person name="Newman J."/>
        </authorList>
    </citation>
    <scope>NUCLEOTIDE SEQUENCE [LARGE SCALE GENOMIC DNA]</scope>
    <source>
        <strain evidence="2 3">CJB-3</strain>
    </source>
</reference>
<feature type="signal peptide" evidence="1">
    <location>
        <begin position="1"/>
        <end position="21"/>
    </location>
</feature>
<evidence type="ECO:0000313" key="3">
    <source>
        <dbReference type="Proteomes" id="UP001378956"/>
    </source>
</evidence>
<sequence length="138" mass="15872">MKVKACAIVIFISFFISQAYSQKIPSPKEMREVYRQYFLAACIYFAFGEEVVGSKDISLAVYYAVGDEFGSTNHAHKLDSLAKKLMNSITPTQVDDYEGRKPILMDCIEYYESKELKREIIKILKTPRKNELIRPGNK</sequence>
<evidence type="ECO:0000256" key="1">
    <source>
        <dbReference type="SAM" id="SignalP"/>
    </source>
</evidence>
<feature type="chain" id="PRO_5046002299" evidence="1">
    <location>
        <begin position="22"/>
        <end position="138"/>
    </location>
</feature>
<accession>A0ABU8NJ93</accession>
<protein>
    <submittedName>
        <fullName evidence="2">Uncharacterized protein</fullName>
    </submittedName>
</protein>
<gene>
    <name evidence="2" type="ORF">WAE58_07795</name>
</gene>
<evidence type="ECO:0000313" key="2">
    <source>
        <dbReference type="EMBL" id="MEJ2902323.1"/>
    </source>
</evidence>
<comment type="caution">
    <text evidence="2">The sequence shown here is derived from an EMBL/GenBank/DDBJ whole genome shotgun (WGS) entry which is preliminary data.</text>
</comment>
<keyword evidence="1" id="KW-0732">Signal</keyword>
<organism evidence="2 3">
    <name type="scientific">Pedobacter panaciterrae</name>
    <dbReference type="NCBI Taxonomy" id="363849"/>
    <lineage>
        <taxon>Bacteria</taxon>
        <taxon>Pseudomonadati</taxon>
        <taxon>Bacteroidota</taxon>
        <taxon>Sphingobacteriia</taxon>
        <taxon>Sphingobacteriales</taxon>
        <taxon>Sphingobacteriaceae</taxon>
        <taxon>Pedobacter</taxon>
    </lineage>
</organism>
<dbReference type="RefSeq" id="WP_337716031.1">
    <property type="nucleotide sequence ID" value="NZ_JBBEUB010000002.1"/>
</dbReference>
<dbReference type="InterPro" id="IPR038314">
    <property type="entry name" value="T6SS_sf"/>
</dbReference>
<dbReference type="Gene3D" id="1.20.120.1620">
    <property type="match status" value="1"/>
</dbReference>
<name>A0ABU8NJ93_9SPHI</name>
<keyword evidence="3" id="KW-1185">Reference proteome</keyword>